<protein>
    <recommendedName>
        <fullName evidence="2">NERD domain-containing protein</fullName>
    </recommendedName>
</protein>
<evidence type="ECO:0000313" key="3">
    <source>
        <dbReference type="EMBL" id="AAU38717.1"/>
    </source>
</evidence>
<reference evidence="3 4" key="1">
    <citation type="journal article" date="2004" name="Nat. Biotechnol.">
        <title>The genome sequence of the capnophilic rumen bacterium Mannheimia succiniciproducens.</title>
        <authorList>
            <person name="Hong S.H."/>
            <person name="Kim J.S."/>
            <person name="Lee S.Y."/>
            <person name="In Y.H."/>
            <person name="Choi S.S."/>
            <person name="Rih J.-K."/>
            <person name="Kim C.H."/>
            <person name="Jeong H."/>
            <person name="Hur C.G."/>
            <person name="Kim J.J."/>
        </authorList>
    </citation>
    <scope>NUCLEOTIDE SEQUENCE [LARGE SCALE GENOMIC DNA]</scope>
    <source>
        <strain evidence="4">KCTC 0769BP / MBEL55E</strain>
    </source>
</reference>
<evidence type="ECO:0000313" key="4">
    <source>
        <dbReference type="Proteomes" id="UP000000607"/>
    </source>
</evidence>
<evidence type="ECO:0000259" key="2">
    <source>
        <dbReference type="PROSITE" id="PS50965"/>
    </source>
</evidence>
<gene>
    <name evidence="3" type="ordered locus">MS2110</name>
</gene>
<dbReference type="STRING" id="221988.MS2110"/>
<keyword evidence="1" id="KW-0812">Transmembrane</keyword>
<evidence type="ECO:0000256" key="1">
    <source>
        <dbReference type="SAM" id="Phobius"/>
    </source>
</evidence>
<dbReference type="eggNOG" id="COG0551">
    <property type="taxonomic scope" value="Bacteria"/>
</dbReference>
<keyword evidence="4" id="KW-1185">Reference proteome</keyword>
<feature type="domain" description="NERD" evidence="2">
    <location>
        <begin position="39"/>
        <end position="155"/>
    </location>
</feature>
<dbReference type="AlphaFoldDB" id="Q65QP3"/>
<proteinExistence type="predicted"/>
<dbReference type="HOGENOM" id="CLU_068011_2_1_6"/>
<organism evidence="3 4">
    <name type="scientific">Mannheimia succiniciproducens (strain KCTC 0769BP / MBEL55E)</name>
    <dbReference type="NCBI Taxonomy" id="221988"/>
    <lineage>
        <taxon>Bacteria</taxon>
        <taxon>Pseudomonadati</taxon>
        <taxon>Pseudomonadota</taxon>
        <taxon>Gammaproteobacteria</taxon>
        <taxon>Pasteurellales</taxon>
        <taxon>Pasteurellaceae</taxon>
        <taxon>Basfia</taxon>
    </lineage>
</organism>
<keyword evidence="1" id="KW-0472">Membrane</keyword>
<dbReference type="Proteomes" id="UP000000607">
    <property type="component" value="Chromosome"/>
</dbReference>
<sequence>MANQMVMAFLGRLWEFLTNLWWLPLALLFLAFLKSRWFKGRFGEKAIQSRLSGLDKKVYRPFHDLIVPSHNTTTQIDHIYVSCFGIFVVETKNYSGWIFGSEKQARWTQTIYRKKHSFQNPLRQNYAHIKALASLLELPESVFHSVVVFLGGCEFKTQMPENVCYIGQVEHYIRNIRMVMLDNTEVDRICTILQNKKYAVNNATRVVHKNNLRQRHQSYN</sequence>
<dbReference type="RefSeq" id="WP_011201264.1">
    <property type="nucleotide sequence ID" value="NC_006300.1"/>
</dbReference>
<dbReference type="EMBL" id="AE016827">
    <property type="protein sequence ID" value="AAU38717.1"/>
    <property type="molecule type" value="Genomic_DNA"/>
</dbReference>
<dbReference type="KEGG" id="msu:MS2110"/>
<keyword evidence="1" id="KW-1133">Transmembrane helix</keyword>
<dbReference type="PROSITE" id="PS50965">
    <property type="entry name" value="NERD"/>
    <property type="match status" value="1"/>
</dbReference>
<accession>Q65QP3</accession>
<name>Q65QP3_MANSM</name>
<feature type="transmembrane region" description="Helical" evidence="1">
    <location>
        <begin position="20"/>
        <end position="38"/>
    </location>
</feature>
<dbReference type="Pfam" id="PF08378">
    <property type="entry name" value="NERD"/>
    <property type="match status" value="1"/>
</dbReference>
<dbReference type="InterPro" id="IPR011528">
    <property type="entry name" value="NERD"/>
</dbReference>